<gene>
    <name evidence="2" type="ordered locus">Haur_1792</name>
</gene>
<dbReference type="BioCyc" id="HAUR316274:GHYA-1820-MONOMER"/>
<feature type="transmembrane region" description="Helical" evidence="1">
    <location>
        <begin position="88"/>
        <end position="112"/>
    </location>
</feature>
<dbReference type="STRING" id="316274.Haur_1792"/>
<proteinExistence type="predicted"/>
<dbReference type="Proteomes" id="UP000000787">
    <property type="component" value="Chromosome"/>
</dbReference>
<keyword evidence="1" id="KW-0812">Transmembrane</keyword>
<dbReference type="KEGG" id="hau:Haur_1792"/>
<keyword evidence="1" id="KW-0472">Membrane</keyword>
<dbReference type="HOGENOM" id="CLU_846682_0_0_0"/>
<dbReference type="InParanoid" id="A9B7Q7"/>
<keyword evidence="3" id="KW-1185">Reference proteome</keyword>
<dbReference type="EMBL" id="CP000875">
    <property type="protein sequence ID" value="ABX04435.1"/>
    <property type="molecule type" value="Genomic_DNA"/>
</dbReference>
<feature type="transmembrane region" description="Helical" evidence="1">
    <location>
        <begin position="270"/>
        <end position="291"/>
    </location>
</feature>
<dbReference type="AlphaFoldDB" id="A9B7Q7"/>
<keyword evidence="1" id="KW-1133">Transmembrane helix</keyword>
<name>A9B7Q7_HERA2</name>
<sequence>MGAKTKDIIVVNAFDEVYLMQKTTNDHDPLAELDRQWDQERIGYVGVHNADRRIKIASLSVVGSLLFFFILAGAAFLKEGINQGDVQFFLATLLIFGFSLVLGFGLHAIIRLRLAERRYLKKRAKLLHTLPALAQTKPLQYSYRISSPLNPQSAQWTAAETQIYTLQELHYAEPKRDKAYAAAIQKIIVDAPKSEQAYLSELVQLEQRWVVERLRYRNIQPYYQHYHYRQLANEDEVSYPLPMKTWMVLVIGIALLGLGCMLAWNGSTTWLNILLVCSFGLVWIFTARELYRISPNLQRAEQNYINNQYALAQKHDRLASSSDLGLRG</sequence>
<evidence type="ECO:0000256" key="1">
    <source>
        <dbReference type="SAM" id="Phobius"/>
    </source>
</evidence>
<evidence type="ECO:0000313" key="2">
    <source>
        <dbReference type="EMBL" id="ABX04435.1"/>
    </source>
</evidence>
<evidence type="ECO:0000313" key="3">
    <source>
        <dbReference type="Proteomes" id="UP000000787"/>
    </source>
</evidence>
<organism evidence="2 3">
    <name type="scientific">Herpetosiphon aurantiacus (strain ATCC 23779 / DSM 785 / 114-95)</name>
    <dbReference type="NCBI Taxonomy" id="316274"/>
    <lineage>
        <taxon>Bacteria</taxon>
        <taxon>Bacillati</taxon>
        <taxon>Chloroflexota</taxon>
        <taxon>Chloroflexia</taxon>
        <taxon>Herpetosiphonales</taxon>
        <taxon>Herpetosiphonaceae</taxon>
        <taxon>Herpetosiphon</taxon>
    </lineage>
</organism>
<accession>A9B7Q7</accession>
<feature type="transmembrane region" description="Helical" evidence="1">
    <location>
        <begin position="56"/>
        <end position="76"/>
    </location>
</feature>
<feature type="transmembrane region" description="Helical" evidence="1">
    <location>
        <begin position="246"/>
        <end position="264"/>
    </location>
</feature>
<protein>
    <submittedName>
        <fullName evidence="2">Uncharacterized protein</fullName>
    </submittedName>
</protein>
<reference evidence="2 3" key="1">
    <citation type="journal article" date="2011" name="Stand. Genomic Sci.">
        <title>Complete genome sequence of the filamentous gliding predatory bacterium Herpetosiphon aurantiacus type strain (114-95(T)).</title>
        <authorList>
            <person name="Kiss H."/>
            <person name="Nett M."/>
            <person name="Domin N."/>
            <person name="Martin K."/>
            <person name="Maresca J.A."/>
            <person name="Copeland A."/>
            <person name="Lapidus A."/>
            <person name="Lucas S."/>
            <person name="Berry K.W."/>
            <person name="Glavina Del Rio T."/>
            <person name="Dalin E."/>
            <person name="Tice H."/>
            <person name="Pitluck S."/>
            <person name="Richardson P."/>
            <person name="Bruce D."/>
            <person name="Goodwin L."/>
            <person name="Han C."/>
            <person name="Detter J.C."/>
            <person name="Schmutz J."/>
            <person name="Brettin T."/>
            <person name="Land M."/>
            <person name="Hauser L."/>
            <person name="Kyrpides N.C."/>
            <person name="Ivanova N."/>
            <person name="Goker M."/>
            <person name="Woyke T."/>
            <person name="Klenk H.P."/>
            <person name="Bryant D.A."/>
        </authorList>
    </citation>
    <scope>NUCLEOTIDE SEQUENCE [LARGE SCALE GENOMIC DNA]</scope>
    <source>
        <strain evidence="3">ATCC 23779 / DSM 785 / 114-95</strain>
    </source>
</reference>